<dbReference type="Pfam" id="PF20774">
    <property type="entry name" value="InhA-like_VEG"/>
    <property type="match status" value="1"/>
</dbReference>
<evidence type="ECO:0000259" key="2">
    <source>
        <dbReference type="Pfam" id="PF20774"/>
    </source>
</evidence>
<comment type="caution">
    <text evidence="3">The sequence shown here is derived from an EMBL/GenBank/DDBJ whole genome shotgun (WGS) entry which is preliminary data.</text>
</comment>
<dbReference type="PANTHER" id="PTHR41775:SF1">
    <property type="entry name" value="PEPTIDASE M6-LIKE DOMAIN-CONTAINING PROTEIN"/>
    <property type="match status" value="1"/>
</dbReference>
<protein>
    <submittedName>
        <fullName evidence="3">Immune inhibitor A</fullName>
    </submittedName>
</protein>
<dbReference type="Pfam" id="PF20773">
    <property type="entry name" value="InhA-like_MAM"/>
    <property type="match status" value="1"/>
</dbReference>
<dbReference type="GO" id="GO:0006508">
    <property type="term" value="P:proteolysis"/>
    <property type="evidence" value="ECO:0007669"/>
    <property type="project" value="InterPro"/>
</dbReference>
<dbReference type="PIRSF" id="PIRSF007519">
    <property type="entry name" value="Protease_InhA"/>
    <property type="match status" value="1"/>
</dbReference>
<proteinExistence type="predicted"/>
<dbReference type="RefSeq" id="WP_181736929.1">
    <property type="nucleotide sequence ID" value="NZ_JACEOL010000002.1"/>
</dbReference>
<reference evidence="3 4" key="1">
    <citation type="submission" date="2020-07" db="EMBL/GenBank/DDBJ databases">
        <title>Thermoactinomyces phylogeny.</title>
        <authorList>
            <person name="Dunlap C."/>
        </authorList>
    </citation>
    <scope>NUCLEOTIDE SEQUENCE [LARGE SCALE GENOMIC DNA]</scope>
    <source>
        <strain evidence="3 4">AMNI-1</strain>
    </source>
</reference>
<dbReference type="GO" id="GO:0008233">
    <property type="term" value="F:peptidase activity"/>
    <property type="evidence" value="ECO:0007669"/>
    <property type="project" value="InterPro"/>
</dbReference>
<dbReference type="InterPro" id="IPR048665">
    <property type="entry name" value="InhA-like_VEG"/>
</dbReference>
<keyword evidence="4" id="KW-1185">Reference proteome</keyword>
<dbReference type="AlphaFoldDB" id="A0A7W1XPL9"/>
<dbReference type="EMBL" id="JACEOL010000002">
    <property type="protein sequence ID" value="MBA4600957.1"/>
    <property type="molecule type" value="Genomic_DNA"/>
</dbReference>
<dbReference type="Pfam" id="PF05547">
    <property type="entry name" value="Peptidase_M6"/>
    <property type="match status" value="1"/>
</dbReference>
<dbReference type="SUPFAM" id="SSF55486">
    <property type="entry name" value="Metalloproteases ('zincins'), catalytic domain"/>
    <property type="match status" value="1"/>
</dbReference>
<dbReference type="NCBIfam" id="TIGR03296">
    <property type="entry name" value="M6dom_TIGR03296"/>
    <property type="match status" value="1"/>
</dbReference>
<feature type="domain" description="Immune inhibitor A-like metallopeptidase VEG" evidence="2">
    <location>
        <begin position="599"/>
        <end position="743"/>
    </location>
</feature>
<evidence type="ECO:0000313" key="4">
    <source>
        <dbReference type="Proteomes" id="UP000538292"/>
    </source>
</evidence>
<sequence length="757" mass="84980">MKKIKRTMAILLALLLIGLMAIAPFTGEKAKAEAKTLTGEVHVDLALVNETALIDALKKRGVLAEDATPEETRQAVKKYVSDGRIPNSKTEGIDTSSKFGKRAYKGKKAVQKRAADRISRYREGSVAQEKLGKQQFTDHAVVALIEFPDFAHNSIKKKKNQFWVEDFNQEHYQELLFNKNGFTMDDGTRLPSFRQFYLEQSAGYWNVVGKVTPWIPAKNEAKYYGQHVDYGDYELKDARPQELVRETLAAVGKQIAGEEKNYDKRDPYDHDGDGDVMEPDGLLDNLFVVHSGEGEEAGGGDLAEDAIWSHRSVVGPEPVPIPGTSLKAFDYIIQPEDGAAGVFTHEYGHNLGLPDEYDTGYTGTGSPVEAWSLMSYGSWTGNIPGTEPSGFSPWAKLFFQETYGGSWPTATAIDFDKLKGKRVVPLMEAVAQTKKGKMIKVNLPNRLVDPPTQPRGKKAYFSTKGNMLDTKLTSPEIDLTGVTGAELRFDSWRQIEAGYDFLYVNVYADGIKKMIKKYDDDTKGDWVQDQLDLTPYAGKKIRIEFNYVTDIGLSPEGFYVDNILVMADGKTVFSDDVEGEPKFAMDGFKIFDGAKIPFEHYYLIEWRTHHGMDRALAHLRRDDTMMKYDPGMVIWYYDARWGEDNMTGLHPGEGFLGVVDAHQRGHFWHDGTVASTRYQVNDAAFGFKSTSPIDIQYLGYSMKYHPLPGVPLFHDKKDYSSPFNPDGGKILPQYGIQIRLKKEIGNRAVLVEISRTQ</sequence>
<dbReference type="InterPro" id="IPR008757">
    <property type="entry name" value="Peptidase_M6-like_domain"/>
</dbReference>
<organism evidence="3 4">
    <name type="scientific">Thermoactinomyces mirandus</name>
    <dbReference type="NCBI Taxonomy" id="2756294"/>
    <lineage>
        <taxon>Bacteria</taxon>
        <taxon>Bacillati</taxon>
        <taxon>Bacillota</taxon>
        <taxon>Bacilli</taxon>
        <taxon>Bacillales</taxon>
        <taxon>Thermoactinomycetaceae</taxon>
        <taxon>Thermoactinomyces</taxon>
    </lineage>
</organism>
<evidence type="ECO:0000313" key="3">
    <source>
        <dbReference type="EMBL" id="MBA4600957.1"/>
    </source>
</evidence>
<evidence type="ECO:0000259" key="1">
    <source>
        <dbReference type="Pfam" id="PF05547"/>
    </source>
</evidence>
<accession>A0A7W1XPL9</accession>
<gene>
    <name evidence="3" type="ORF">H2C83_01165</name>
</gene>
<dbReference type="PANTHER" id="PTHR41775">
    <property type="entry name" value="SECRETED PROTEIN-RELATED"/>
    <property type="match status" value="1"/>
</dbReference>
<dbReference type="SUPFAM" id="SSF49899">
    <property type="entry name" value="Concanavalin A-like lectins/glucanases"/>
    <property type="match status" value="1"/>
</dbReference>
<dbReference type="Proteomes" id="UP000538292">
    <property type="component" value="Unassembled WGS sequence"/>
</dbReference>
<dbReference type="InterPro" id="IPR013320">
    <property type="entry name" value="ConA-like_dom_sf"/>
</dbReference>
<feature type="domain" description="Peptidase M6-like" evidence="1">
    <location>
        <begin position="134"/>
        <end position="407"/>
    </location>
</feature>
<dbReference type="InterPro" id="IPR012300">
    <property type="entry name" value="Pept_M6_InhA"/>
</dbReference>
<name>A0A7W1XPL9_9BACL</name>